<dbReference type="PANTHER" id="PTHR23507">
    <property type="entry name" value="ZGC:174356"/>
    <property type="match status" value="1"/>
</dbReference>
<gene>
    <name evidence="7" type="ORF">PoB_006142700</name>
</gene>
<dbReference type="AlphaFoldDB" id="A0AAV4CSR7"/>
<sequence length="505" mass="54955">MTLLGKIENGPDKSLVSSQPGPVAPSDKASQGKRQLASIQKLPYVLINTFIIILTVSDRNRIILLNQFLYNRLAREITGNLSTDTTRNPCGSFNASDTGASQSDSNNIQGMTSSMVMKFDLSVSLLGILGSLFLGAFSTSLGRRVQLLIPISGYTVRALSILAVAFWDLDISWLYVGCVAEGLTGGAPGVYLGVFLYVSDITPRNRKRTLGLALLEGIRGIMGSGINIASGQMIQRTSFLVPASFTACGGLLCVSMACLMPVRTQASETWSMKMMKTSWKTMVSPISKTQDYRVRHMVLVAAVAYFFGFSTIYSLDRFGRQAIFNTTIISLVPLLHRCFPGVSLAILGAVANIAEYTIYAFANTDLHLFGALAVSFGQGLPLNMIRGETSRLFGSEQQGPWFACLAVLENISFSVGLFLMAVYSMSLSFYVGLVFNVFALMTVVMIAFLCRFQSMWVTYQSTLVQCEKDVAAPVSLQTTDIDLGDDTVSAAERQVFLEKQQAPEC</sequence>
<feature type="region of interest" description="Disordered" evidence="5">
    <location>
        <begin position="1"/>
        <end position="30"/>
    </location>
</feature>
<dbReference type="InterPro" id="IPR036259">
    <property type="entry name" value="MFS_trans_sf"/>
</dbReference>
<feature type="transmembrane region" description="Helical" evidence="6">
    <location>
        <begin position="173"/>
        <end position="198"/>
    </location>
</feature>
<keyword evidence="2 6" id="KW-0812">Transmembrane</keyword>
<proteinExistence type="predicted"/>
<keyword evidence="4 6" id="KW-0472">Membrane</keyword>
<feature type="transmembrane region" description="Helical" evidence="6">
    <location>
        <begin position="297"/>
        <end position="315"/>
    </location>
</feature>
<keyword evidence="8" id="KW-1185">Reference proteome</keyword>
<dbReference type="Gene3D" id="1.20.1250.20">
    <property type="entry name" value="MFS general substrate transporter like domains"/>
    <property type="match status" value="1"/>
</dbReference>
<feature type="transmembrane region" description="Helical" evidence="6">
    <location>
        <begin position="147"/>
        <end position="167"/>
    </location>
</feature>
<evidence type="ECO:0000256" key="3">
    <source>
        <dbReference type="ARBA" id="ARBA00022989"/>
    </source>
</evidence>
<feature type="transmembrane region" description="Helical" evidence="6">
    <location>
        <begin position="429"/>
        <end position="450"/>
    </location>
</feature>
<evidence type="ECO:0000256" key="1">
    <source>
        <dbReference type="ARBA" id="ARBA00004141"/>
    </source>
</evidence>
<dbReference type="SUPFAM" id="SSF103473">
    <property type="entry name" value="MFS general substrate transporter"/>
    <property type="match status" value="1"/>
</dbReference>
<feature type="transmembrane region" description="Helical" evidence="6">
    <location>
        <begin position="121"/>
        <end position="140"/>
    </location>
</feature>
<evidence type="ECO:0000313" key="7">
    <source>
        <dbReference type="EMBL" id="GFO34922.1"/>
    </source>
</evidence>
<feature type="transmembrane region" description="Helical" evidence="6">
    <location>
        <begin position="239"/>
        <end position="262"/>
    </location>
</feature>
<organism evidence="7 8">
    <name type="scientific">Plakobranchus ocellatus</name>
    <dbReference type="NCBI Taxonomy" id="259542"/>
    <lineage>
        <taxon>Eukaryota</taxon>
        <taxon>Metazoa</taxon>
        <taxon>Spiralia</taxon>
        <taxon>Lophotrochozoa</taxon>
        <taxon>Mollusca</taxon>
        <taxon>Gastropoda</taxon>
        <taxon>Heterobranchia</taxon>
        <taxon>Euthyneura</taxon>
        <taxon>Panpulmonata</taxon>
        <taxon>Sacoglossa</taxon>
        <taxon>Placobranchoidea</taxon>
        <taxon>Plakobranchidae</taxon>
        <taxon>Plakobranchus</taxon>
    </lineage>
</organism>
<name>A0AAV4CSR7_9GAST</name>
<accession>A0AAV4CSR7</accession>
<reference evidence="7 8" key="1">
    <citation type="journal article" date="2021" name="Elife">
        <title>Chloroplast acquisition without the gene transfer in kleptoplastic sea slugs, Plakobranchus ocellatus.</title>
        <authorList>
            <person name="Maeda T."/>
            <person name="Takahashi S."/>
            <person name="Yoshida T."/>
            <person name="Shimamura S."/>
            <person name="Takaki Y."/>
            <person name="Nagai Y."/>
            <person name="Toyoda A."/>
            <person name="Suzuki Y."/>
            <person name="Arimoto A."/>
            <person name="Ishii H."/>
            <person name="Satoh N."/>
            <person name="Nishiyama T."/>
            <person name="Hasebe M."/>
            <person name="Maruyama T."/>
            <person name="Minagawa J."/>
            <person name="Obokata J."/>
            <person name="Shigenobu S."/>
        </authorList>
    </citation>
    <scope>NUCLEOTIDE SEQUENCE [LARGE SCALE GENOMIC DNA]</scope>
</reference>
<dbReference type="GO" id="GO:0016020">
    <property type="term" value="C:membrane"/>
    <property type="evidence" value="ECO:0007669"/>
    <property type="project" value="UniProtKB-SubCell"/>
</dbReference>
<protein>
    <submittedName>
        <fullName evidence="7">Solute carrier family 46 member 3-like</fullName>
    </submittedName>
</protein>
<feature type="transmembrane region" description="Helical" evidence="6">
    <location>
        <begin position="401"/>
        <end position="423"/>
    </location>
</feature>
<dbReference type="PANTHER" id="PTHR23507:SF1">
    <property type="entry name" value="FI18259P1-RELATED"/>
    <property type="match status" value="1"/>
</dbReference>
<comment type="subcellular location">
    <subcellularLocation>
        <location evidence="1">Membrane</location>
        <topology evidence="1">Multi-pass membrane protein</topology>
    </subcellularLocation>
</comment>
<evidence type="ECO:0000256" key="6">
    <source>
        <dbReference type="SAM" id="Phobius"/>
    </source>
</evidence>
<evidence type="ECO:0000256" key="5">
    <source>
        <dbReference type="SAM" id="MobiDB-lite"/>
    </source>
</evidence>
<feature type="transmembrane region" description="Helical" evidence="6">
    <location>
        <begin position="356"/>
        <end position="380"/>
    </location>
</feature>
<dbReference type="GO" id="GO:0022857">
    <property type="term" value="F:transmembrane transporter activity"/>
    <property type="evidence" value="ECO:0007669"/>
    <property type="project" value="TreeGrafter"/>
</dbReference>
<evidence type="ECO:0000256" key="2">
    <source>
        <dbReference type="ARBA" id="ARBA00022692"/>
    </source>
</evidence>
<comment type="caution">
    <text evidence="7">The sequence shown here is derived from an EMBL/GenBank/DDBJ whole genome shotgun (WGS) entry which is preliminary data.</text>
</comment>
<keyword evidence="3 6" id="KW-1133">Transmembrane helix</keyword>
<dbReference type="Proteomes" id="UP000735302">
    <property type="component" value="Unassembled WGS sequence"/>
</dbReference>
<feature type="transmembrane region" description="Helical" evidence="6">
    <location>
        <begin position="327"/>
        <end position="350"/>
    </location>
</feature>
<evidence type="ECO:0000256" key="4">
    <source>
        <dbReference type="ARBA" id="ARBA00023136"/>
    </source>
</evidence>
<dbReference type="EMBL" id="BLXT01006948">
    <property type="protein sequence ID" value="GFO34922.1"/>
    <property type="molecule type" value="Genomic_DNA"/>
</dbReference>
<evidence type="ECO:0000313" key="8">
    <source>
        <dbReference type="Proteomes" id="UP000735302"/>
    </source>
</evidence>